<dbReference type="RefSeq" id="WP_207139934.1">
    <property type="nucleotide sequence ID" value="NZ_JAEKJZ010000001.1"/>
</dbReference>
<sequence length="115" mass="12917">MADKTDCLELGIAQAQAAAAQRRLSEKDGLKEQHRFVRHEMTERVLFLLAILLLLVTAILTTVDIAFGLLGLAVVAVFAMKIWRTAAVREKRLQDLRRMAEQKQTTKNATEIKDA</sequence>
<protein>
    <submittedName>
        <fullName evidence="2">Uncharacterized protein</fullName>
    </submittedName>
</protein>
<dbReference type="Proteomes" id="UP000664096">
    <property type="component" value="Unassembled WGS sequence"/>
</dbReference>
<keyword evidence="1" id="KW-0472">Membrane</keyword>
<evidence type="ECO:0000313" key="3">
    <source>
        <dbReference type="Proteomes" id="UP000664096"/>
    </source>
</evidence>
<accession>A0A939J3C7</accession>
<evidence type="ECO:0000313" key="2">
    <source>
        <dbReference type="EMBL" id="MBN9670452.1"/>
    </source>
</evidence>
<dbReference type="EMBL" id="JAEKJZ010000001">
    <property type="protein sequence ID" value="MBN9670452.1"/>
    <property type="molecule type" value="Genomic_DNA"/>
</dbReference>
<feature type="transmembrane region" description="Helical" evidence="1">
    <location>
        <begin position="65"/>
        <end position="83"/>
    </location>
</feature>
<evidence type="ECO:0000256" key="1">
    <source>
        <dbReference type="SAM" id="Phobius"/>
    </source>
</evidence>
<name>A0A939J3C7_9HYPH</name>
<proteinExistence type="predicted"/>
<reference evidence="2" key="1">
    <citation type="submission" date="2020-12" db="EMBL/GenBank/DDBJ databases">
        <title>Oil enriched cultivation method for isolating marine PHA-producing bacteria.</title>
        <authorList>
            <person name="Zheng W."/>
            <person name="Yu S."/>
            <person name="Huang Y."/>
        </authorList>
    </citation>
    <scope>NUCLEOTIDE SEQUENCE</scope>
    <source>
        <strain evidence="2">SY-2-12</strain>
    </source>
</reference>
<gene>
    <name evidence="2" type="ORF">JF539_08900</name>
</gene>
<feature type="transmembrane region" description="Helical" evidence="1">
    <location>
        <begin position="41"/>
        <end position="59"/>
    </location>
</feature>
<organism evidence="2 3">
    <name type="scientific">Roseibium aggregatum</name>
    <dbReference type="NCBI Taxonomy" id="187304"/>
    <lineage>
        <taxon>Bacteria</taxon>
        <taxon>Pseudomonadati</taxon>
        <taxon>Pseudomonadota</taxon>
        <taxon>Alphaproteobacteria</taxon>
        <taxon>Hyphomicrobiales</taxon>
        <taxon>Stappiaceae</taxon>
        <taxon>Roseibium</taxon>
    </lineage>
</organism>
<comment type="caution">
    <text evidence="2">The sequence shown here is derived from an EMBL/GenBank/DDBJ whole genome shotgun (WGS) entry which is preliminary data.</text>
</comment>
<keyword evidence="1" id="KW-1133">Transmembrane helix</keyword>
<dbReference type="AlphaFoldDB" id="A0A939J3C7"/>
<keyword evidence="1" id="KW-0812">Transmembrane</keyword>